<dbReference type="Pfam" id="PF00501">
    <property type="entry name" value="AMP-binding"/>
    <property type="match status" value="1"/>
</dbReference>
<dbReference type="SUPFAM" id="SSF52777">
    <property type="entry name" value="CoA-dependent acyltransferases"/>
    <property type="match status" value="6"/>
</dbReference>
<dbReference type="PROSITE" id="PS00455">
    <property type="entry name" value="AMP_BINDING"/>
    <property type="match status" value="1"/>
</dbReference>
<dbReference type="RefSeq" id="WP_273937910.1">
    <property type="nucleotide sequence ID" value="NZ_CP097263.1"/>
</dbReference>
<dbReference type="Gene3D" id="3.40.50.1820">
    <property type="entry name" value="alpha/beta hydrolase"/>
    <property type="match status" value="1"/>
</dbReference>
<dbReference type="InterPro" id="IPR006162">
    <property type="entry name" value="Ppantetheine_attach_site"/>
</dbReference>
<dbReference type="InterPro" id="IPR001031">
    <property type="entry name" value="Thioesterase"/>
</dbReference>
<evidence type="ECO:0000259" key="4">
    <source>
        <dbReference type="PROSITE" id="PS50075"/>
    </source>
</evidence>
<dbReference type="InterPro" id="IPR009081">
    <property type="entry name" value="PP-bd_ACP"/>
</dbReference>
<comment type="caution">
    <text evidence="5">The sequence shown here is derived from an EMBL/GenBank/DDBJ whole genome shotgun (WGS) entry which is preliminary data.</text>
</comment>
<keyword evidence="2" id="KW-0596">Phosphopantetheine</keyword>
<evidence type="ECO:0000256" key="3">
    <source>
        <dbReference type="ARBA" id="ARBA00022553"/>
    </source>
</evidence>
<reference evidence="5 6" key="1">
    <citation type="submission" date="2024-09" db="EMBL/GenBank/DDBJ databases">
        <authorList>
            <person name="Sun Q."/>
            <person name="Mori K."/>
        </authorList>
    </citation>
    <scope>NUCLEOTIDE SEQUENCE [LARGE SCALE GENOMIC DNA]</scope>
    <source>
        <strain evidence="5 6">TBRC 1432</strain>
    </source>
</reference>
<dbReference type="Gene3D" id="3.30.300.30">
    <property type="match status" value="1"/>
</dbReference>
<comment type="cofactor">
    <cofactor evidence="1">
        <name>pantetheine 4'-phosphate</name>
        <dbReference type="ChEBI" id="CHEBI:47942"/>
    </cofactor>
</comment>
<dbReference type="InterPro" id="IPR045851">
    <property type="entry name" value="AMP-bd_C_sf"/>
</dbReference>
<name>A0ABV6N758_9PSEU</name>
<dbReference type="InterPro" id="IPR020806">
    <property type="entry name" value="PKS_PP-bd"/>
</dbReference>
<dbReference type="CDD" id="cd05930">
    <property type="entry name" value="A_NRPS"/>
    <property type="match status" value="1"/>
</dbReference>
<dbReference type="Gene3D" id="1.10.1200.10">
    <property type="entry name" value="ACP-like"/>
    <property type="match status" value="2"/>
</dbReference>
<dbReference type="InterPro" id="IPR010071">
    <property type="entry name" value="AA_adenyl_dom"/>
</dbReference>
<feature type="domain" description="Carrier" evidence="4">
    <location>
        <begin position="1869"/>
        <end position="1944"/>
    </location>
</feature>
<dbReference type="InterPro" id="IPR029058">
    <property type="entry name" value="AB_hydrolase_fold"/>
</dbReference>
<dbReference type="NCBIfam" id="TIGR01733">
    <property type="entry name" value="AA-adenyl-dom"/>
    <property type="match status" value="1"/>
</dbReference>
<dbReference type="Gene3D" id="3.30.559.30">
    <property type="entry name" value="Nonribosomal peptide synthetase, condensation domain"/>
    <property type="match status" value="3"/>
</dbReference>
<dbReference type="SMART" id="SM00824">
    <property type="entry name" value="PKS_TE"/>
    <property type="match status" value="1"/>
</dbReference>
<dbReference type="InterPro" id="IPR001242">
    <property type="entry name" value="Condensation_dom"/>
</dbReference>
<dbReference type="InterPro" id="IPR036736">
    <property type="entry name" value="ACP-like_sf"/>
</dbReference>
<dbReference type="InterPro" id="IPR023213">
    <property type="entry name" value="CAT-like_dom_sf"/>
</dbReference>
<dbReference type="Pfam" id="PF13193">
    <property type="entry name" value="AMP-binding_C"/>
    <property type="match status" value="1"/>
</dbReference>
<evidence type="ECO:0000256" key="1">
    <source>
        <dbReference type="ARBA" id="ARBA00001957"/>
    </source>
</evidence>
<dbReference type="InterPro" id="IPR042099">
    <property type="entry name" value="ANL_N_sf"/>
</dbReference>
<evidence type="ECO:0000256" key="2">
    <source>
        <dbReference type="ARBA" id="ARBA00022450"/>
    </source>
</evidence>
<accession>A0ABV6N758</accession>
<dbReference type="PANTHER" id="PTHR45527:SF1">
    <property type="entry name" value="FATTY ACID SYNTHASE"/>
    <property type="match status" value="1"/>
</dbReference>
<dbReference type="Proteomes" id="UP001589810">
    <property type="component" value="Unassembled WGS sequence"/>
</dbReference>
<keyword evidence="6" id="KW-1185">Reference proteome</keyword>
<dbReference type="SMART" id="SM00823">
    <property type="entry name" value="PKS_PP"/>
    <property type="match status" value="2"/>
</dbReference>
<protein>
    <submittedName>
        <fullName evidence="5">Non-ribosomal peptide synthetase</fullName>
    </submittedName>
</protein>
<evidence type="ECO:0000313" key="6">
    <source>
        <dbReference type="Proteomes" id="UP001589810"/>
    </source>
</evidence>
<dbReference type="SUPFAM" id="SSF56801">
    <property type="entry name" value="Acetyl-CoA synthetase-like"/>
    <property type="match status" value="1"/>
</dbReference>
<dbReference type="InterPro" id="IPR025110">
    <property type="entry name" value="AMP-bd_C"/>
</dbReference>
<dbReference type="Pfam" id="PF00550">
    <property type="entry name" value="PP-binding"/>
    <property type="match status" value="2"/>
</dbReference>
<feature type="domain" description="Carrier" evidence="4">
    <location>
        <begin position="933"/>
        <end position="1006"/>
    </location>
</feature>
<dbReference type="InterPro" id="IPR020845">
    <property type="entry name" value="AMP-binding_CS"/>
</dbReference>
<organism evidence="5 6">
    <name type="scientific">Kutzneria chonburiensis</name>
    <dbReference type="NCBI Taxonomy" id="1483604"/>
    <lineage>
        <taxon>Bacteria</taxon>
        <taxon>Bacillati</taxon>
        <taxon>Actinomycetota</taxon>
        <taxon>Actinomycetes</taxon>
        <taxon>Pseudonocardiales</taxon>
        <taxon>Pseudonocardiaceae</taxon>
        <taxon>Kutzneria</taxon>
    </lineage>
</organism>
<dbReference type="Pfam" id="PF00975">
    <property type="entry name" value="Thioesterase"/>
    <property type="match status" value="1"/>
</dbReference>
<dbReference type="PROSITE" id="PS50075">
    <property type="entry name" value="CARRIER"/>
    <property type="match status" value="2"/>
</dbReference>
<evidence type="ECO:0000313" key="5">
    <source>
        <dbReference type="EMBL" id="MFC0548249.1"/>
    </source>
</evidence>
<dbReference type="Gene3D" id="3.40.50.12780">
    <property type="entry name" value="N-terminal domain of ligase-like"/>
    <property type="match status" value="1"/>
</dbReference>
<dbReference type="SUPFAM" id="SSF53474">
    <property type="entry name" value="alpha/beta-Hydrolases"/>
    <property type="match status" value="1"/>
</dbReference>
<dbReference type="InterPro" id="IPR000873">
    <property type="entry name" value="AMP-dep_synth/lig_dom"/>
</dbReference>
<dbReference type="Gene3D" id="3.30.559.10">
    <property type="entry name" value="Chloramphenicol acetyltransferase-like domain"/>
    <property type="match status" value="3"/>
</dbReference>
<proteinExistence type="predicted"/>
<keyword evidence="3" id="KW-0597">Phosphoprotein</keyword>
<dbReference type="Pfam" id="PF00668">
    <property type="entry name" value="Condensation"/>
    <property type="match status" value="3"/>
</dbReference>
<sequence>MTSTIEAPVQVPWSAVPLSAEQQGLLYLHQLEPDLARYHVPVAFELVGELDVPALERALKSLVRRHPLLAARTGADPAVLDADPERTIPLERKTFHGGSTQAVELLQRESVKPLDVENAGMTRAVLVTSTEDRHHLMLVVHHVVLDGEASGVLVADLWSLYTAERNGTAGPVKPAVPAHAYADHIAARRSQNEQELRAYWQAVLKDGCGPVELPSDGPADKATADVVLEFDAEQTAAVNSFARKQRVGVFPVLLAAFQRTLAQFARQQRVAVAVPVSTRHDPALDRAVGCFVNTVLVRSPENPELDRADYVRAVRTEVARAIDHAALPYPRIAELAPGVDFNCVFTYQSWFEPGGFGDSVPGLRIKLVEQVHQPVVGDLTLELFADGDRIRGRLRYATDKFAEPTATSFARQLVANACGEQVAVHTDDTAIAFDEQDDIHWSLRRAAKENADRIALQEGDRSWTYAELDAETAKRAAGLRANGVNIGDTVGLWLPRSAEQVIAVLSVLRAGAVFVPLDPAHPDHRLDDIARRARLALVIREANDRPTPADVVGVELSSLDGPAIDDVPPRADQPAYVLFTSGSTGVPKGVVVGHRAFVNHLAWSKRYFDVTSDDAMAFSGTLSFDVTLHQLFVPLVCGARLVVVPDGEHRDADKMAATLNRHGVTLLHVVPALLRLLVDSPTFAENRSLRAVVSAGEALTNHLRRAFKDVQSARLYNAYGPTEATVYATVFDATDDNNGRWAGQADVPIGEALDNIRCHVLDEQLRPVPDGAPGELCLSGVALADGYHGDPERTAEQFVRTDERIYRTGDLVRRLPEGGLSYLGRLDHQVKLNGFRVELGEVESAMLAAPGVRDAVAIVRKHEDGHSQLLGYVAPECDAEQVRAVVAQRLPGYMVPVHVVALPELPRLPSGKTDRKALPEPVVTTTPVVKASRPKAGALDLVRSIWTEVIGRAPADDEHFFEAGGDSILAMQLVSKLRRAGCTVDVRDLHRTPVLADLAANLQAPEVEVPTGERFLAPIQSWFLDTVHTDRHHWNQSVLLELTRPIDPLLLGLALQAIVNAHPALSMRLADRDVIDAQPFTNQRPKDVLDSVEHTGPESIVELQQSLDPEAGVLLKARHLRDGDHESLLIAIHHLAVDGVSWRILLDDLDSAVAALEQGELPRLPDEGQSYRSWLDGLPALAADAPATAYWRAAARRRQTADTLVRLGSTGVEGDARRVELTLDEPATSALLGRIPAALGMPVHDVLTGLVALALGRWRGCGSVTFDVETHGRQTATGDVSRTVGWFTALYPVVTTVDRTLAPADHLRAIRAELAEVPDGGAGFAVCAGTSIAELPAALVSFNYLGQVDQLAGSFFRVSDGAVPGERSPRAERPHSVELYGIVRDGELRLGATFVPSAVDGVDEHGVAALLAQLRELAASLADTPSEPEEVPLSSQQCGILIDSLAHRGTGRYVEQMGWVWRGPLDTERFAAAWRQTVRRHAALRSSFAWDGHPRLLVHDHVTPEVLVVKDKSWEQLLADDRRRGFDLDQPPLLRIAVLDDGTRHRVLLSFHHALLDGWGMALVLEDFYLAYLGHPRPIEPGEPDARSHARWLADQDTTDAEAFWSSKLNGVELSTQPGVLADTTGESGIGRVELRYNASNLSDLLRSIARRGATESTLLQTLWAILLHRFGGGDVVSFGVTLSGRGIPLPGAERIPGLLMTTLPLTVPVSNGDTVSELVDRVRDAALDMSTFEWVSTGQVHDWSGRRGTTPLFESLLVVENYPSTLGEVGRLLGEAGITVEQPNVIGAQTAYPCTLLTHRDGDDLVLTIVHDKAQVGTAAAERIAELWQRALANVSLTTPVVELLGDVELPQFSRPQPVEAAAVITEWPDDEIVDVVREVWRHVLGVPAVQPTDHFFASGGHSLLATRFLRELSERCGRTARLDDLLANPTAAAFAVAFTAGTDGPRSPLVPLCPGLDPVLYLIHPPGGQVACYAEFARHYPGPEALFGIRDPRVDEPGRPRDLSVTDLARQYHDLLLPRMNGGPVVLGGFSGGGVIAQELACQLHESTGTRPLVLAIDSAAPTGEVTDTGAEGSFLRQLVEHDRSQAVAGKNIESGADYLDELAAVSEWMSGTGQADPYQLLAGTLAAVERHQPRRYDGPVAVLRAEETDFGSQTEFGAADTYYRTPGLGWEDHCADVSAQVVAGNHVTLMTGDNVRRLATTVADLVRRQHTRGDDVDA</sequence>
<dbReference type="PROSITE" id="PS00012">
    <property type="entry name" value="PHOSPHOPANTETHEINE"/>
    <property type="match status" value="1"/>
</dbReference>
<dbReference type="PANTHER" id="PTHR45527">
    <property type="entry name" value="NONRIBOSOMAL PEPTIDE SYNTHETASE"/>
    <property type="match status" value="1"/>
</dbReference>
<dbReference type="InterPro" id="IPR020802">
    <property type="entry name" value="TesA-like"/>
</dbReference>
<gene>
    <name evidence="5" type="ORF">ACFFH7_42545</name>
</gene>
<dbReference type="SUPFAM" id="SSF47336">
    <property type="entry name" value="ACP-like"/>
    <property type="match status" value="2"/>
</dbReference>
<dbReference type="EMBL" id="JBHLUD010000015">
    <property type="protein sequence ID" value="MFC0548249.1"/>
    <property type="molecule type" value="Genomic_DNA"/>
</dbReference>